<keyword evidence="2" id="KW-1185">Reference proteome</keyword>
<dbReference type="EMBL" id="JBHTIV010000006">
    <property type="protein sequence ID" value="MFD0932279.1"/>
    <property type="molecule type" value="Genomic_DNA"/>
</dbReference>
<dbReference type="Gene3D" id="3.40.630.40">
    <property type="entry name" value="Zn-dependent exopeptidases"/>
    <property type="match status" value="1"/>
</dbReference>
<dbReference type="SUPFAM" id="SSF53187">
    <property type="entry name" value="Zn-dependent exopeptidases"/>
    <property type="match status" value="1"/>
</dbReference>
<organism evidence="1 2">
    <name type="scientific">Psychroflexus salinarum</name>
    <dbReference type="NCBI Taxonomy" id="546024"/>
    <lineage>
        <taxon>Bacteria</taxon>
        <taxon>Pseudomonadati</taxon>
        <taxon>Bacteroidota</taxon>
        <taxon>Flavobacteriia</taxon>
        <taxon>Flavobacteriales</taxon>
        <taxon>Flavobacteriaceae</taxon>
        <taxon>Psychroflexus</taxon>
    </lineage>
</organism>
<comment type="caution">
    <text evidence="1">The sequence shown here is derived from an EMBL/GenBank/DDBJ whole genome shotgun (WGS) entry which is preliminary data.</text>
</comment>
<dbReference type="InterPro" id="IPR007709">
    <property type="entry name" value="N-FG_amidohydro"/>
</dbReference>
<sequence length="226" mass="26701">MKLILTCEHATNLLPSSYHSLFKNEQDLLNTHEGFDIGAFEVYKSLQNLAHYSLHYPWSRLLIEINRSLHHSNLFSTISKKLDKAEKNRIITNYYEPYRNQIQQKIKESIDRGEQVLHLSIHSFTPILNGYVRETDLGILYDPRRNAEKDWAENFRKELSLQFGQFRIRMNYPYLGKADGFTTSLRTKFPRKYLGIELEINQKLFKNLDETEAFKLKLNQCLIANL</sequence>
<protein>
    <submittedName>
        <fullName evidence="1">N-formylglutamate amidohydrolase</fullName>
    </submittedName>
</protein>
<dbReference type="Pfam" id="PF05013">
    <property type="entry name" value="FGase"/>
    <property type="match status" value="1"/>
</dbReference>
<reference evidence="2" key="1">
    <citation type="journal article" date="2019" name="Int. J. Syst. Evol. Microbiol.">
        <title>The Global Catalogue of Microorganisms (GCM) 10K type strain sequencing project: providing services to taxonomists for standard genome sequencing and annotation.</title>
        <authorList>
            <consortium name="The Broad Institute Genomics Platform"/>
            <consortium name="The Broad Institute Genome Sequencing Center for Infectious Disease"/>
            <person name="Wu L."/>
            <person name="Ma J."/>
        </authorList>
    </citation>
    <scope>NUCLEOTIDE SEQUENCE [LARGE SCALE GENOMIC DNA]</scope>
    <source>
        <strain evidence="2">CCUG 56752</strain>
    </source>
</reference>
<gene>
    <name evidence="1" type="ORF">ACFQ0R_06635</name>
</gene>
<evidence type="ECO:0000313" key="2">
    <source>
        <dbReference type="Proteomes" id="UP001597049"/>
    </source>
</evidence>
<evidence type="ECO:0000313" key="1">
    <source>
        <dbReference type="EMBL" id="MFD0932279.1"/>
    </source>
</evidence>
<accession>A0ABW3GUN8</accession>
<proteinExistence type="predicted"/>
<dbReference type="RefSeq" id="WP_379657604.1">
    <property type="nucleotide sequence ID" value="NZ_JBHTIV010000006.1"/>
</dbReference>
<dbReference type="Proteomes" id="UP001597049">
    <property type="component" value="Unassembled WGS sequence"/>
</dbReference>
<name>A0ABW3GUN8_9FLAO</name>